<evidence type="ECO:0000313" key="1">
    <source>
        <dbReference type="EMBL" id="OOM81522.1"/>
    </source>
</evidence>
<sequence>MNIFKRNILVILIILISVTQAGSIKIATDKIDDSQLSNISGTRLSIARNYLKYKTVSTTVWGTGGTHIPTVGVYKHLAFQGADNTLVVMINIKGDTDANPVMFSDSIVNQALANATTANVKTTMIKLHLGTNYSDSYSRKDYNPDLATFFSNWKTICLHYAQMCTDNNIPILCIGCEQVQQTVDTNYNYWEDVVSTIRSQYPNLLLTYAARYNEYQVDTPLKFWGLLDFLGFNMYFHYTDKLVSQNPTLDEIIQSYDVPIFNEKSIIDLINIHANAFNKKIFITETGLMPKDMGLARAYDPANASDAKTYDGIALAIKAVFEGLCQNNNVLGFSWWHVSGPFDYFNDTEVTSAEQTMHDYLQGGLI</sequence>
<dbReference type="Pfam" id="PF22612">
    <property type="entry name" value="GH113"/>
    <property type="match status" value="1"/>
</dbReference>
<dbReference type="AlphaFoldDB" id="A0A1S8TVD0"/>
<organism evidence="1 2">
    <name type="scientific">Clostridium puniceum</name>
    <dbReference type="NCBI Taxonomy" id="29367"/>
    <lineage>
        <taxon>Bacteria</taxon>
        <taxon>Bacillati</taxon>
        <taxon>Bacillota</taxon>
        <taxon>Clostridia</taxon>
        <taxon>Eubacteriales</taxon>
        <taxon>Clostridiaceae</taxon>
        <taxon>Clostridium</taxon>
    </lineage>
</organism>
<reference evidence="1 2" key="1">
    <citation type="submission" date="2016-05" db="EMBL/GenBank/DDBJ databases">
        <title>Microbial solvent formation.</title>
        <authorList>
            <person name="Poehlein A."/>
            <person name="Montoya Solano J.D."/>
            <person name="Flitsch S."/>
            <person name="Krabben P."/>
            <person name="Duerre P."/>
            <person name="Daniel R."/>
        </authorList>
    </citation>
    <scope>NUCLEOTIDE SEQUENCE [LARGE SCALE GENOMIC DNA]</scope>
    <source>
        <strain evidence="1 2">DSM 2619</strain>
    </source>
</reference>
<dbReference type="SUPFAM" id="SSF51445">
    <property type="entry name" value="(Trans)glycosidases"/>
    <property type="match status" value="1"/>
</dbReference>
<evidence type="ECO:0008006" key="3">
    <source>
        <dbReference type="Google" id="ProtNLM"/>
    </source>
</evidence>
<accession>A0A1S8TVD0</accession>
<dbReference type="OrthoDB" id="1884875at2"/>
<dbReference type="Proteomes" id="UP000190890">
    <property type="component" value="Unassembled WGS sequence"/>
</dbReference>
<dbReference type="InterPro" id="IPR017853">
    <property type="entry name" value="GH"/>
</dbReference>
<name>A0A1S8TVD0_9CLOT</name>
<dbReference type="Gene3D" id="3.20.20.80">
    <property type="entry name" value="Glycosidases"/>
    <property type="match status" value="1"/>
</dbReference>
<keyword evidence="2" id="KW-1185">Reference proteome</keyword>
<gene>
    <name evidence="1" type="ORF">CLPUN_10850</name>
</gene>
<dbReference type="RefSeq" id="WP_077846306.1">
    <property type="nucleotide sequence ID" value="NZ_LZZM01000063.1"/>
</dbReference>
<comment type="caution">
    <text evidence="1">The sequence shown here is derived from an EMBL/GenBank/DDBJ whole genome shotgun (WGS) entry which is preliminary data.</text>
</comment>
<evidence type="ECO:0000313" key="2">
    <source>
        <dbReference type="Proteomes" id="UP000190890"/>
    </source>
</evidence>
<dbReference type="InterPro" id="IPR055151">
    <property type="entry name" value="GH113"/>
</dbReference>
<dbReference type="STRING" id="29367.CLPUN_10850"/>
<protein>
    <recommendedName>
        <fullName evidence="3">Mannan endo-1,4-beta-mannosidase</fullName>
    </recommendedName>
</protein>
<dbReference type="EMBL" id="LZZM01000063">
    <property type="protein sequence ID" value="OOM81522.1"/>
    <property type="molecule type" value="Genomic_DNA"/>
</dbReference>
<proteinExistence type="predicted"/>